<dbReference type="GeneID" id="8779857"/>
<dbReference type="PANTHER" id="PTHR21294">
    <property type="entry name" value="ELECTRON TRANSFER FLAVOPROTEIN BETA-SUBUNIT"/>
    <property type="match status" value="1"/>
</dbReference>
<evidence type="ECO:0000313" key="3">
    <source>
        <dbReference type="Proteomes" id="UP000002613"/>
    </source>
</evidence>
<dbReference type="Gene3D" id="3.40.50.620">
    <property type="entry name" value="HUPs"/>
    <property type="match status" value="1"/>
</dbReference>
<protein>
    <submittedName>
        <fullName evidence="2">Electron transfer flavoprotein alpha/beta-subunit</fullName>
    </submittedName>
</protein>
<dbReference type="EMBL" id="CP001899">
    <property type="protein sequence ID" value="ADC66441.1"/>
    <property type="molecule type" value="Genomic_DNA"/>
</dbReference>
<feature type="domain" description="Electron transfer flavoprotein alpha/beta-subunit N-terminal" evidence="1">
    <location>
        <begin position="22"/>
        <end position="210"/>
    </location>
</feature>
<name>D3S1H7_FERPA</name>
<reference evidence="3" key="1">
    <citation type="submission" date="2010-02" db="EMBL/GenBank/DDBJ databases">
        <title>Complete sequence of Ferroglobus placidus DSM 10642.</title>
        <authorList>
            <consortium name="US DOE Joint Genome Institute"/>
            <person name="Lucas S."/>
            <person name="Copeland A."/>
            <person name="Lapidus A."/>
            <person name="Cheng J.-F."/>
            <person name="Bruce D."/>
            <person name="Goodwin L."/>
            <person name="Pitluck S."/>
            <person name="Saunders E."/>
            <person name="Brettin T."/>
            <person name="Detter J.C."/>
            <person name="Han C."/>
            <person name="Tapia R."/>
            <person name="Larimer F."/>
            <person name="Land M."/>
            <person name="Hauser L."/>
            <person name="Kyrpides N."/>
            <person name="Ivanova N."/>
            <person name="Holmes D."/>
            <person name="Lovley D."/>
            <person name="Kyrpides N."/>
            <person name="Anderson I.J."/>
            <person name="Woyke T."/>
        </authorList>
    </citation>
    <scope>NUCLEOTIDE SEQUENCE [LARGE SCALE GENOMIC DNA]</scope>
    <source>
        <strain evidence="3">DSM 10642 / AEDII12DO</strain>
    </source>
</reference>
<dbReference type="InterPro" id="IPR012255">
    <property type="entry name" value="ETF_b"/>
</dbReference>
<dbReference type="InterPro" id="IPR014729">
    <property type="entry name" value="Rossmann-like_a/b/a_fold"/>
</dbReference>
<dbReference type="Pfam" id="PF01012">
    <property type="entry name" value="ETF"/>
    <property type="match status" value="1"/>
</dbReference>
<dbReference type="HOGENOM" id="CLU_060196_2_1_2"/>
<dbReference type="PANTHER" id="PTHR21294:SF20">
    <property type="entry name" value="ELECTRON TRANSFER FLAVOPROTEIN, SUBUNIT BETA (ETFB)"/>
    <property type="match status" value="1"/>
</dbReference>
<dbReference type="AlphaFoldDB" id="D3S1H7"/>
<keyword evidence="3" id="KW-1185">Reference proteome</keyword>
<dbReference type="KEGG" id="fpl:Ferp_2317"/>
<dbReference type="InterPro" id="IPR033948">
    <property type="entry name" value="ETF_beta_N"/>
</dbReference>
<dbReference type="PaxDb" id="589924-Ferp_2317"/>
<accession>D3S1H7</accession>
<dbReference type="STRING" id="589924.Ferp_2317"/>
<gene>
    <name evidence="2" type="ordered locus">Ferp_2317</name>
</gene>
<reference evidence="2 3" key="2">
    <citation type="journal article" date="2011" name="Stand. Genomic Sci.">
        <title>Complete genome sequence of Ferroglobus placidus AEDII12DO.</title>
        <authorList>
            <person name="Anderson I."/>
            <person name="Risso C."/>
            <person name="Holmes D."/>
            <person name="Lucas S."/>
            <person name="Copeland A."/>
            <person name="Lapidus A."/>
            <person name="Cheng J.F."/>
            <person name="Bruce D."/>
            <person name="Goodwin L."/>
            <person name="Pitluck S."/>
            <person name="Saunders E."/>
            <person name="Brettin T."/>
            <person name="Detter J.C."/>
            <person name="Han C."/>
            <person name="Tapia R."/>
            <person name="Larimer F."/>
            <person name="Land M."/>
            <person name="Hauser L."/>
            <person name="Woyke T."/>
            <person name="Lovley D."/>
            <person name="Kyrpides N."/>
            <person name="Ivanova N."/>
        </authorList>
    </citation>
    <scope>NUCLEOTIDE SEQUENCE [LARGE SCALE GENOMIC DNA]</scope>
    <source>
        <strain evidence="3">DSM 10642 / AEDII12DO</strain>
    </source>
</reference>
<organism evidence="2 3">
    <name type="scientific">Ferroglobus placidus (strain DSM 10642 / AEDII12DO)</name>
    <dbReference type="NCBI Taxonomy" id="589924"/>
    <lineage>
        <taxon>Archaea</taxon>
        <taxon>Methanobacteriati</taxon>
        <taxon>Methanobacteriota</taxon>
        <taxon>Archaeoglobi</taxon>
        <taxon>Archaeoglobales</taxon>
        <taxon>Archaeoglobaceae</taxon>
        <taxon>Ferroglobus</taxon>
    </lineage>
</organism>
<dbReference type="RefSeq" id="WP_012966778.1">
    <property type="nucleotide sequence ID" value="NC_013849.1"/>
</dbReference>
<evidence type="ECO:0000259" key="1">
    <source>
        <dbReference type="SMART" id="SM00893"/>
    </source>
</evidence>
<dbReference type="GO" id="GO:0009055">
    <property type="term" value="F:electron transfer activity"/>
    <property type="evidence" value="ECO:0007669"/>
    <property type="project" value="InterPro"/>
</dbReference>
<dbReference type="PIRSF" id="PIRSF000090">
    <property type="entry name" value="Beta-ETF"/>
    <property type="match status" value="1"/>
</dbReference>
<dbReference type="OrthoDB" id="6635at2157"/>
<dbReference type="eggNOG" id="arCOG00446">
    <property type="taxonomic scope" value="Archaea"/>
</dbReference>
<dbReference type="InterPro" id="IPR014730">
    <property type="entry name" value="ETF_a/b_N"/>
</dbReference>
<dbReference type="CDD" id="cd01714">
    <property type="entry name" value="ETF_beta"/>
    <property type="match status" value="1"/>
</dbReference>
<dbReference type="Proteomes" id="UP000002613">
    <property type="component" value="Chromosome"/>
</dbReference>
<sequence>MHVVVCAKQAVDVDQVKIDPQTLEPITFPTKLDDLSKNALEEAVRIKEKFGGKITVIVVGDYVSSVVKEALAIGGDEAKVIAVRELIDTESTALTIAEIVRNIEDFDLLFFGEASIDTHTAQVGPRVAEILKLPILTFVRRIEKIDVESRKIVVLRDLEEWFERVEASMPAVLTVTNEINEPRLPSLSQILKAAKKPVERFETSELGISVGSNIEVLRNKAPRIDRKKKIYKEDVDKAVNEIVSELIKEGIL</sequence>
<dbReference type="SUPFAM" id="SSF52402">
    <property type="entry name" value="Adenine nucleotide alpha hydrolases-like"/>
    <property type="match status" value="1"/>
</dbReference>
<proteinExistence type="predicted"/>
<evidence type="ECO:0000313" key="2">
    <source>
        <dbReference type="EMBL" id="ADC66441.1"/>
    </source>
</evidence>
<dbReference type="SMART" id="SM00893">
    <property type="entry name" value="ETF"/>
    <property type="match status" value="1"/>
</dbReference>